<sequence>MLLQDLGYGKNGTDNFISEMIKSEGQKVLEQFNLFGFIIHDPIKNVEFHKKLEESFELLDYATGQHFLFFGLTTPPAQWIEKNKSREYFRIFGDHHLSPDKSPKLNDDSISAYTIANSMGISYNDLPVIVLTNNLKGKNIQVIKTCSKHLVEQLTRIGHYAAKSGKVRSLKKDLEFQQILKKINQCEGTESIDLENSVAKILSDFLAFVYSENSTYSLNGKIAKDHSTRFISKYLKGINSSKDLDQNEQANIKFLGYLSATIPEGGTADLGNGFEEESNILYRTYQKIFPVYGDLLRSFVSEQNNENLLDYSPLVICLAKIFETEIGLSLIHWCREAKGIEMPENFNKRKRKIGDVNVIPDSEFVSGVPRPINLNAGNGNKWKSPEIGSALLVAKTVMKSSTDALNFISNKEEFFTHWHKISTLRNNAAHPGTVSQERFNDFVNHFDYFKNGYFSDMNSLKHTLKNVNLNP</sequence>
<gene>
    <name evidence="1" type="ORF">EGI11_12255</name>
</gene>
<evidence type="ECO:0000313" key="1">
    <source>
        <dbReference type="EMBL" id="ROI08391.1"/>
    </source>
</evidence>
<name>A0A3N0WUF4_9FLAO</name>
<reference evidence="2" key="2">
    <citation type="submission" date="2018-11" db="EMBL/GenBank/DDBJ databases">
        <title>Proposal to divide the Flavobacteriaceae and reorganize its genera based on Amino Acid Identity values calculated from whole genome sequences.</title>
        <authorList>
            <person name="Nicholson A.C."/>
            <person name="Gulvik C.A."/>
            <person name="Whitney A.M."/>
            <person name="Humrighouse B.W."/>
            <person name="Bell M."/>
            <person name="Holmens B."/>
            <person name="Steigerwalt A."/>
            <person name="Villarma A."/>
            <person name="Sheth M."/>
            <person name="Batra D."/>
            <person name="Pryor J."/>
            <person name="Bernardet J.-F."/>
            <person name="Hugo C."/>
            <person name="Kampfer P."/>
            <person name="Newman J."/>
            <person name="Mcquiston J.R."/>
        </authorList>
    </citation>
    <scope>NUCLEOTIDE SEQUENCE [LARGE SCALE GENOMIC DNA]</scope>
    <source>
        <strain evidence="2">H3056</strain>
    </source>
</reference>
<dbReference type="AlphaFoldDB" id="A0A3N0WUF4"/>
<proteinExistence type="predicted"/>
<accession>A0A3N0WUF4</accession>
<protein>
    <submittedName>
        <fullName evidence="1">Uncharacterized protein</fullName>
    </submittedName>
</protein>
<dbReference type="EMBL" id="RJUG01000004">
    <property type="protein sequence ID" value="ROI08391.1"/>
    <property type="molecule type" value="Genomic_DNA"/>
</dbReference>
<reference evidence="2" key="1">
    <citation type="submission" date="2018-11" db="EMBL/GenBank/DDBJ databases">
        <title>Proposal to divide the Flavobacteriaceae and reorganize its genera based on Amino Acid Identity values calculated from whole genome sequences.</title>
        <authorList>
            <person name="Nicholson A.C."/>
            <person name="Gulvik C.A."/>
            <person name="Whitney A.M."/>
            <person name="Humrighouse B.W."/>
            <person name="Bell M."/>
            <person name="Holmes B."/>
            <person name="Steigerwalt A."/>
            <person name="Villarma A."/>
            <person name="Sheth M."/>
            <person name="Batra D."/>
            <person name="Pryor J."/>
            <person name="Bernardet J.-F."/>
            <person name="Hugo C."/>
            <person name="Kampfer P."/>
            <person name="Newman J."/>
            <person name="Mcquiston J.R."/>
        </authorList>
    </citation>
    <scope>NUCLEOTIDE SEQUENCE [LARGE SCALE GENOMIC DNA]</scope>
    <source>
        <strain evidence="2">H3056</strain>
    </source>
</reference>
<dbReference type="Proteomes" id="UP000270224">
    <property type="component" value="Unassembled WGS sequence"/>
</dbReference>
<evidence type="ECO:0000313" key="2">
    <source>
        <dbReference type="Proteomes" id="UP000270224"/>
    </source>
</evidence>
<organism evidence="1 2">
    <name type="scientific">Kaistella daneshvariae</name>
    <dbReference type="NCBI Taxonomy" id="2487074"/>
    <lineage>
        <taxon>Bacteria</taxon>
        <taxon>Pseudomonadati</taxon>
        <taxon>Bacteroidota</taxon>
        <taxon>Flavobacteriia</taxon>
        <taxon>Flavobacteriales</taxon>
        <taxon>Weeksellaceae</taxon>
        <taxon>Chryseobacterium group</taxon>
        <taxon>Kaistella</taxon>
    </lineage>
</organism>
<comment type="caution">
    <text evidence="1">The sequence shown here is derived from an EMBL/GenBank/DDBJ whole genome shotgun (WGS) entry which is preliminary data.</text>
</comment>